<dbReference type="PANTHER" id="PTHR30069:SF53">
    <property type="entry name" value="COLICIN I RECEPTOR-RELATED"/>
    <property type="match status" value="1"/>
</dbReference>
<keyword evidence="2 10" id="KW-0813">Transport</keyword>
<dbReference type="PANTHER" id="PTHR30069">
    <property type="entry name" value="TONB-DEPENDENT OUTER MEMBRANE RECEPTOR"/>
    <property type="match status" value="1"/>
</dbReference>
<evidence type="ECO:0000256" key="2">
    <source>
        <dbReference type="ARBA" id="ARBA00022448"/>
    </source>
</evidence>
<evidence type="ECO:0000256" key="7">
    <source>
        <dbReference type="ARBA" id="ARBA00023077"/>
    </source>
</evidence>
<dbReference type="InterPro" id="IPR010917">
    <property type="entry name" value="TonB_rcpt_CS"/>
</dbReference>
<dbReference type="InterPro" id="IPR039426">
    <property type="entry name" value="TonB-dep_rcpt-like"/>
</dbReference>
<comment type="similarity">
    <text evidence="10 12">Belongs to the TonB-dependent receptor family.</text>
</comment>
<gene>
    <name evidence="16" type="ORF">D2T30_22235</name>
</gene>
<dbReference type="InterPro" id="IPR012910">
    <property type="entry name" value="Plug_dom"/>
</dbReference>
<feature type="domain" description="TonB-dependent receptor-like beta-barrel" evidence="14">
    <location>
        <begin position="239"/>
        <end position="658"/>
    </location>
</feature>
<dbReference type="PROSITE" id="PS52016">
    <property type="entry name" value="TONB_DEPENDENT_REC_3"/>
    <property type="match status" value="1"/>
</dbReference>
<dbReference type="AlphaFoldDB" id="A0A443J6Z6"/>
<evidence type="ECO:0000256" key="8">
    <source>
        <dbReference type="ARBA" id="ARBA00023136"/>
    </source>
</evidence>
<feature type="chain" id="PRO_5019025590" evidence="13">
    <location>
        <begin position="27"/>
        <end position="684"/>
    </location>
</feature>
<dbReference type="PROSITE" id="PS01156">
    <property type="entry name" value="TONB_DEPENDENT_REC_2"/>
    <property type="match status" value="1"/>
</dbReference>
<evidence type="ECO:0000259" key="14">
    <source>
        <dbReference type="Pfam" id="PF00593"/>
    </source>
</evidence>
<protein>
    <submittedName>
        <fullName evidence="16">TonB-dependent receptor</fullName>
    </submittedName>
</protein>
<accession>A0A443J6Z6</accession>
<evidence type="ECO:0000256" key="3">
    <source>
        <dbReference type="ARBA" id="ARBA00022452"/>
    </source>
</evidence>
<name>A0A443J6Z6_9RHOB</name>
<evidence type="ECO:0000256" key="11">
    <source>
        <dbReference type="PROSITE-ProRule" id="PRU10144"/>
    </source>
</evidence>
<keyword evidence="6" id="KW-0406">Ion transport</keyword>
<dbReference type="GO" id="GO:0044718">
    <property type="term" value="P:siderophore transmembrane transport"/>
    <property type="evidence" value="ECO:0007669"/>
    <property type="project" value="TreeGrafter"/>
</dbReference>
<keyword evidence="9 10" id="KW-0998">Cell outer membrane</keyword>
<dbReference type="Pfam" id="PF07715">
    <property type="entry name" value="Plug"/>
    <property type="match status" value="1"/>
</dbReference>
<dbReference type="GO" id="GO:0015344">
    <property type="term" value="F:siderophore uptake transmembrane transporter activity"/>
    <property type="evidence" value="ECO:0007669"/>
    <property type="project" value="TreeGrafter"/>
</dbReference>
<evidence type="ECO:0000313" key="17">
    <source>
        <dbReference type="Proteomes" id="UP000284476"/>
    </source>
</evidence>
<sequence>MQSRNSLKSRLLSGCTIGLLSLPAGAGAQDLTTETNSSVLDEIVVSTASSIATTVQDAPASITVIDQKMIEQQGGRDLRDVLRQVPGLNLTRGNDGVSNVSFRGLPASRTLFLVDGKRISSRNTFARHYQGDFGNVPLDAIERIEVVRGPMSTLYGSDAMGGVINIITKKSTGVWSGSVTTDFGFGEKSTTGDNRQISGYVSGPLGNNVTLSAWAKVSERDAPDAFKYTDTSGSEQSVYGSDGSRVRTLGARLNWAPTDAIEWGLEATTSTENYLASEGGHDTNRVTKDGLTLSNDWRLGNGTLSSYLRYETSGNKSWSTANNVWGEAIDYDTTTFETRYTSHTTIAGRSFEYTFGGLVAHDKLKDPSTNANGALIKGDVDTSALYAEGRYSVTDNLSLTGGLRFDHHEEFGNHVTPRIYANYDLGNGLMLKAGYSQAFVAPDLRSLNPNYRLSSRGNGCKPYPGPCIIYGNPNIKPETSDNYEIGLNFQGAVTSWEITAFYNDVTDMLGARKTGEVDPATGYNIFERTNIDEGKTAGIEGGLTWDVREGLTWTNSFTYIAKSEFKYEFLDHAFPMATTPKWNVTTGVNWAANDRLDLSASLTYVGKQVGYVTEADLSAEEARAVPAGQNKDPYVLVDVAAAYDLTETTTLNVGINNLFDKQPASSSSYREDGRLFKLGLTTRF</sequence>
<proteinExistence type="inferred from homology"/>
<dbReference type="Proteomes" id="UP000284476">
    <property type="component" value="Unassembled WGS sequence"/>
</dbReference>
<evidence type="ECO:0000256" key="9">
    <source>
        <dbReference type="ARBA" id="ARBA00023237"/>
    </source>
</evidence>
<dbReference type="Gene3D" id="2.170.130.10">
    <property type="entry name" value="TonB-dependent receptor, plug domain"/>
    <property type="match status" value="1"/>
</dbReference>
<dbReference type="SUPFAM" id="SSF56935">
    <property type="entry name" value="Porins"/>
    <property type="match status" value="1"/>
</dbReference>
<feature type="short sequence motif" description="TonB C-terminal box" evidence="11">
    <location>
        <begin position="667"/>
        <end position="684"/>
    </location>
</feature>
<evidence type="ECO:0000256" key="12">
    <source>
        <dbReference type="RuleBase" id="RU003357"/>
    </source>
</evidence>
<keyword evidence="3 10" id="KW-1134">Transmembrane beta strand</keyword>
<reference evidence="16 17" key="1">
    <citation type="submission" date="2019-01" db="EMBL/GenBank/DDBJ databases">
        <title>Sinorhodobacter populi sp. nov. isolated from the symptomatic bark tissue of Populus euramericana canker.</title>
        <authorList>
            <person name="Xu G."/>
        </authorList>
    </citation>
    <scope>NUCLEOTIDE SEQUENCE [LARGE SCALE GENOMIC DNA]</scope>
    <source>
        <strain evidence="16 17">SK2B-1</strain>
    </source>
</reference>
<evidence type="ECO:0000256" key="5">
    <source>
        <dbReference type="ARBA" id="ARBA00022729"/>
    </source>
</evidence>
<dbReference type="CDD" id="cd01347">
    <property type="entry name" value="ligand_gated_channel"/>
    <property type="match status" value="1"/>
</dbReference>
<keyword evidence="8 10" id="KW-0472">Membrane</keyword>
<keyword evidence="16" id="KW-0675">Receptor</keyword>
<feature type="signal peptide" evidence="13">
    <location>
        <begin position="1"/>
        <end position="26"/>
    </location>
</feature>
<dbReference type="InterPro" id="IPR036942">
    <property type="entry name" value="Beta-barrel_TonB_sf"/>
</dbReference>
<evidence type="ECO:0000256" key="1">
    <source>
        <dbReference type="ARBA" id="ARBA00004571"/>
    </source>
</evidence>
<comment type="caution">
    <text evidence="16">The sequence shown here is derived from an EMBL/GenBank/DDBJ whole genome shotgun (WGS) entry which is preliminary data.</text>
</comment>
<dbReference type="InterPro" id="IPR037066">
    <property type="entry name" value="Plug_dom_sf"/>
</dbReference>
<organism evidence="16 17">
    <name type="scientific">Paenirhodobacter populi</name>
    <dbReference type="NCBI Taxonomy" id="2306993"/>
    <lineage>
        <taxon>Bacteria</taxon>
        <taxon>Pseudomonadati</taxon>
        <taxon>Pseudomonadota</taxon>
        <taxon>Alphaproteobacteria</taxon>
        <taxon>Rhodobacterales</taxon>
        <taxon>Rhodobacter group</taxon>
        <taxon>Paenirhodobacter</taxon>
    </lineage>
</organism>
<dbReference type="EMBL" id="SAUZ01000050">
    <property type="protein sequence ID" value="RWR16180.1"/>
    <property type="molecule type" value="Genomic_DNA"/>
</dbReference>
<evidence type="ECO:0000259" key="15">
    <source>
        <dbReference type="Pfam" id="PF07715"/>
    </source>
</evidence>
<evidence type="ECO:0000256" key="6">
    <source>
        <dbReference type="ARBA" id="ARBA00023065"/>
    </source>
</evidence>
<evidence type="ECO:0000256" key="4">
    <source>
        <dbReference type="ARBA" id="ARBA00022692"/>
    </source>
</evidence>
<feature type="domain" description="TonB-dependent receptor plug" evidence="15">
    <location>
        <begin position="55"/>
        <end position="163"/>
    </location>
</feature>
<evidence type="ECO:0000313" key="16">
    <source>
        <dbReference type="EMBL" id="RWR16180.1"/>
    </source>
</evidence>
<dbReference type="Pfam" id="PF00593">
    <property type="entry name" value="TonB_dep_Rec_b-barrel"/>
    <property type="match status" value="1"/>
</dbReference>
<keyword evidence="5 13" id="KW-0732">Signal</keyword>
<evidence type="ECO:0000256" key="13">
    <source>
        <dbReference type="SAM" id="SignalP"/>
    </source>
</evidence>
<dbReference type="InterPro" id="IPR000531">
    <property type="entry name" value="Beta-barrel_TonB"/>
</dbReference>
<keyword evidence="7 12" id="KW-0798">TonB box</keyword>
<reference evidence="16 17" key="2">
    <citation type="submission" date="2019-01" db="EMBL/GenBank/DDBJ databases">
        <authorList>
            <person name="Li Y."/>
        </authorList>
    </citation>
    <scope>NUCLEOTIDE SEQUENCE [LARGE SCALE GENOMIC DNA]</scope>
    <source>
        <strain evidence="16 17">SK2B-1</strain>
    </source>
</reference>
<dbReference type="Gene3D" id="2.40.170.20">
    <property type="entry name" value="TonB-dependent receptor, beta-barrel domain"/>
    <property type="match status" value="1"/>
</dbReference>
<evidence type="ECO:0000256" key="10">
    <source>
        <dbReference type="PROSITE-ProRule" id="PRU01360"/>
    </source>
</evidence>
<keyword evidence="4 10" id="KW-0812">Transmembrane</keyword>
<comment type="subcellular location">
    <subcellularLocation>
        <location evidence="1 10">Cell outer membrane</location>
        <topology evidence="1 10">Multi-pass membrane protein</topology>
    </subcellularLocation>
</comment>
<dbReference type="GO" id="GO:0009279">
    <property type="term" value="C:cell outer membrane"/>
    <property type="evidence" value="ECO:0007669"/>
    <property type="project" value="UniProtKB-SubCell"/>
</dbReference>